<dbReference type="Proteomes" id="UP000007392">
    <property type="component" value="Chromosome"/>
</dbReference>
<sequence length="39" mass="4007">MILPAAGQAIRVIKEETFGRRMPAGTVRSQPGDGGPGAL</sequence>
<evidence type="ECO:0000313" key="2">
    <source>
        <dbReference type="Proteomes" id="UP000007392"/>
    </source>
</evidence>
<dbReference type="HOGENOM" id="CLU_3313874_0_0_9"/>
<reference evidence="1 2" key="1">
    <citation type="submission" date="2013-06" db="EMBL/GenBank/DDBJ databases">
        <title>Complete genome sequence of Paenibacillus mucilaginosus K02.</title>
        <authorList>
            <person name="Xiao B."/>
            <person name="Sun L."/>
            <person name="Xiao L."/>
            <person name="Lian B."/>
        </authorList>
    </citation>
    <scope>NUCLEOTIDE SEQUENCE [LARGE SCALE GENOMIC DNA]</scope>
    <source>
        <strain evidence="1 2">K02</strain>
    </source>
</reference>
<dbReference type="AlphaFoldDB" id="R9UM29"/>
<gene>
    <name evidence="1" type="ORF">B2K_40535</name>
</gene>
<proteinExistence type="predicted"/>
<name>R9UM29_9BACL</name>
<evidence type="ECO:0000313" key="1">
    <source>
        <dbReference type="EMBL" id="AGN70846.1"/>
    </source>
</evidence>
<accession>R9UM29</accession>
<dbReference type="KEGG" id="pmw:B2K_40535"/>
<protein>
    <submittedName>
        <fullName evidence="1">Uncharacterized protein</fullName>
    </submittedName>
</protein>
<dbReference type="EMBL" id="CP003422">
    <property type="protein sequence ID" value="AGN70846.1"/>
    <property type="molecule type" value="Genomic_DNA"/>
</dbReference>
<organism evidence="1 2">
    <name type="scientific">Paenibacillus mucilaginosus K02</name>
    <dbReference type="NCBI Taxonomy" id="997761"/>
    <lineage>
        <taxon>Bacteria</taxon>
        <taxon>Bacillati</taxon>
        <taxon>Bacillota</taxon>
        <taxon>Bacilli</taxon>
        <taxon>Bacillales</taxon>
        <taxon>Paenibacillaceae</taxon>
        <taxon>Paenibacillus</taxon>
    </lineage>
</organism>